<evidence type="ECO:0000256" key="2">
    <source>
        <dbReference type="ARBA" id="ARBA00022801"/>
    </source>
</evidence>
<sequence>MKKLVIFLHGVGSSGADLEGLGLYFQQVMPEVIFASPNGTSPFDGGDEGYQWFSVTGVTEQSRPERVVEARAAFDATIHAIFRQHNVTPGKDQVILLGFSQGSIMALDALVTARFPLTGVAAFSGRLSSPRPYQPAADSAALLIHGMDDRVIAWTESEAAAAALTEEGVEVETLFEPGVVHTISAEGVARAMEFIIRRFELS</sequence>
<evidence type="ECO:0000256" key="1">
    <source>
        <dbReference type="ARBA" id="ARBA00006499"/>
    </source>
</evidence>
<evidence type="ECO:0000259" key="3">
    <source>
        <dbReference type="Pfam" id="PF02230"/>
    </source>
</evidence>
<dbReference type="InterPro" id="IPR050565">
    <property type="entry name" value="LYPA1-2/EST-like"/>
</dbReference>
<dbReference type="EMBL" id="SOYS01000001">
    <property type="protein sequence ID" value="NIY46371.1"/>
    <property type="molecule type" value="Genomic_DNA"/>
</dbReference>
<dbReference type="Pfam" id="PF02230">
    <property type="entry name" value="Abhydrolase_2"/>
    <property type="match status" value="1"/>
</dbReference>
<keyword evidence="2" id="KW-0378">Hydrolase</keyword>
<keyword evidence="5" id="KW-1185">Reference proteome</keyword>
<comment type="similarity">
    <text evidence="1">Belongs to the AB hydrolase superfamily. AB hydrolase 2 family.</text>
</comment>
<dbReference type="SUPFAM" id="SSF53474">
    <property type="entry name" value="alpha/beta-Hydrolases"/>
    <property type="match status" value="1"/>
</dbReference>
<dbReference type="PANTHER" id="PTHR10655:SF17">
    <property type="entry name" value="LYSOPHOSPHOLIPASE-LIKE PROTEIN 1"/>
    <property type="match status" value="1"/>
</dbReference>
<proteinExistence type="inferred from homology"/>
<organism evidence="4 5">
    <name type="scientific">Cedecea colo</name>
    <dbReference type="NCBI Taxonomy" id="2552946"/>
    <lineage>
        <taxon>Bacteria</taxon>
        <taxon>Pseudomonadati</taxon>
        <taxon>Pseudomonadota</taxon>
        <taxon>Gammaproteobacteria</taxon>
        <taxon>Enterobacterales</taxon>
        <taxon>Enterobacteriaceae</taxon>
        <taxon>Cedecea</taxon>
    </lineage>
</organism>
<dbReference type="InterPro" id="IPR003140">
    <property type="entry name" value="PLipase/COase/thioEstase"/>
</dbReference>
<accession>A0ABX0VHB1</accession>
<dbReference type="InterPro" id="IPR029058">
    <property type="entry name" value="AB_hydrolase_fold"/>
</dbReference>
<dbReference type="PANTHER" id="PTHR10655">
    <property type="entry name" value="LYSOPHOSPHOLIPASE-RELATED"/>
    <property type="match status" value="1"/>
</dbReference>
<evidence type="ECO:0000313" key="5">
    <source>
        <dbReference type="Proteomes" id="UP000697927"/>
    </source>
</evidence>
<dbReference type="Proteomes" id="UP000697927">
    <property type="component" value="Unassembled WGS sequence"/>
</dbReference>
<gene>
    <name evidence="4" type="ORF">E2L00_02245</name>
</gene>
<dbReference type="RefSeq" id="WP_167606371.1">
    <property type="nucleotide sequence ID" value="NZ_SOYS01000001.1"/>
</dbReference>
<feature type="domain" description="Phospholipase/carboxylesterase/thioesterase" evidence="3">
    <location>
        <begin position="2"/>
        <end position="195"/>
    </location>
</feature>
<dbReference type="Gene3D" id="3.40.50.1820">
    <property type="entry name" value="alpha/beta hydrolase"/>
    <property type="match status" value="1"/>
</dbReference>
<reference evidence="4 5" key="1">
    <citation type="journal article" date="2020" name="Microorganisms">
        <title>Polyphasic Characterisation of Cedecea colo sp. nov., a New Enteric Bacterium Isolated from the Koala Hindgut.</title>
        <authorList>
            <person name="Boath J.M."/>
            <person name="Dakhal S."/>
            <person name="Van T.T.H."/>
            <person name="Moore R.J."/>
            <person name="Dekiwadia C."/>
            <person name="Macreadie I.G."/>
        </authorList>
    </citation>
    <scope>NUCLEOTIDE SEQUENCE [LARGE SCALE GENOMIC DNA]</scope>
    <source>
        <strain evidence="4 5">ZA</strain>
    </source>
</reference>
<protein>
    <submittedName>
        <fullName evidence="4">Phospholipase</fullName>
    </submittedName>
</protein>
<comment type="caution">
    <text evidence="4">The sequence shown here is derived from an EMBL/GenBank/DDBJ whole genome shotgun (WGS) entry which is preliminary data.</text>
</comment>
<evidence type="ECO:0000313" key="4">
    <source>
        <dbReference type="EMBL" id="NIY46371.1"/>
    </source>
</evidence>
<name>A0ABX0VHB1_9ENTR</name>